<organism evidence="1 2">
    <name type="scientific">Arthrobacter globiformis</name>
    <dbReference type="NCBI Taxonomy" id="1665"/>
    <lineage>
        <taxon>Bacteria</taxon>
        <taxon>Bacillati</taxon>
        <taxon>Actinomycetota</taxon>
        <taxon>Actinomycetes</taxon>
        <taxon>Micrococcales</taxon>
        <taxon>Micrococcaceae</taxon>
        <taxon>Arthrobacter</taxon>
    </lineage>
</organism>
<dbReference type="EMBL" id="QLNP01000047">
    <property type="protein sequence ID" value="RAM38633.1"/>
    <property type="molecule type" value="Genomic_DNA"/>
</dbReference>
<evidence type="ECO:0000313" key="2">
    <source>
        <dbReference type="Proteomes" id="UP000249166"/>
    </source>
</evidence>
<dbReference type="Proteomes" id="UP000249166">
    <property type="component" value="Unassembled WGS sequence"/>
</dbReference>
<name>A0A328HNM4_ARTGO</name>
<accession>A0A328HNM4</accession>
<proteinExistence type="predicted"/>
<dbReference type="RefSeq" id="WP_111902672.1">
    <property type="nucleotide sequence ID" value="NZ_QLNP01000047.1"/>
</dbReference>
<dbReference type="OrthoDB" id="4951458at2"/>
<gene>
    <name evidence="1" type="ORF">DBZ45_04050</name>
</gene>
<comment type="caution">
    <text evidence="1">The sequence shown here is derived from an EMBL/GenBank/DDBJ whole genome shotgun (WGS) entry which is preliminary data.</text>
</comment>
<dbReference type="AlphaFoldDB" id="A0A328HNM4"/>
<reference evidence="1 2" key="1">
    <citation type="submission" date="2018-04" db="EMBL/GenBank/DDBJ databases">
        <title>Bacteria isolated from cave deposits of Manipur.</title>
        <authorList>
            <person name="Sahoo D."/>
            <person name="Sarangthem I."/>
            <person name="Nandeibam J."/>
        </authorList>
    </citation>
    <scope>NUCLEOTIDE SEQUENCE [LARGE SCALE GENOMIC DNA]</scope>
    <source>
        <strain evidence="2">mrc11</strain>
    </source>
</reference>
<sequence>MSLRSPGFRSDGAGRARVLPVMCALCGTDRHLTIRSVTDLPDCPADVVLVAYTCGRCGRFSEHPAHVADLSAVLGRREQKGDVLIFGGHYMHCGQPMARTGSELRRLSAPLSTEDAAEDTLDVYLSTRVLRCTCGFQMELPE</sequence>
<evidence type="ECO:0000313" key="1">
    <source>
        <dbReference type="EMBL" id="RAM38633.1"/>
    </source>
</evidence>
<protein>
    <submittedName>
        <fullName evidence="1">Uncharacterized protein</fullName>
    </submittedName>
</protein>